<feature type="transmembrane region" description="Helical" evidence="9">
    <location>
        <begin position="419"/>
        <end position="440"/>
    </location>
</feature>
<evidence type="ECO:0000256" key="3">
    <source>
        <dbReference type="ARBA" id="ARBA00022448"/>
    </source>
</evidence>
<dbReference type="NCBIfam" id="TIGR00835">
    <property type="entry name" value="agcS"/>
    <property type="match status" value="1"/>
</dbReference>
<dbReference type="InterPro" id="IPR001463">
    <property type="entry name" value="Na/Ala_symport"/>
</dbReference>
<reference evidence="10" key="1">
    <citation type="submission" date="2019-11" db="EMBL/GenBank/DDBJ databases">
        <authorList>
            <person name="Feng L."/>
        </authorList>
    </citation>
    <scope>NUCLEOTIDE SEQUENCE</scope>
    <source>
        <strain evidence="10">AundefinedLFYP135</strain>
    </source>
</reference>
<feature type="transmembrane region" description="Helical" evidence="9">
    <location>
        <begin position="301"/>
        <end position="322"/>
    </location>
</feature>
<protein>
    <submittedName>
        <fullName evidence="10">Amino-acid carrier protein AlsT</fullName>
    </submittedName>
</protein>
<keyword evidence="5 9" id="KW-0812">Transmembrane</keyword>
<keyword evidence="4 9" id="KW-1003">Cell membrane</keyword>
<feature type="transmembrane region" description="Helical" evidence="9">
    <location>
        <begin position="393"/>
        <end position="413"/>
    </location>
</feature>
<name>A0A6N2QWZ9_9FIRM</name>
<dbReference type="PROSITE" id="PS00873">
    <property type="entry name" value="NA_ALANINE_SYMP"/>
    <property type="match status" value="1"/>
</dbReference>
<dbReference type="EMBL" id="CACRSL010000003">
    <property type="protein sequence ID" value="VYS72947.1"/>
    <property type="molecule type" value="Genomic_DNA"/>
</dbReference>
<dbReference type="Pfam" id="PF01235">
    <property type="entry name" value="Na_Ala_symp"/>
    <property type="match status" value="1"/>
</dbReference>
<feature type="transmembrane region" description="Helical" evidence="9">
    <location>
        <begin position="173"/>
        <end position="197"/>
    </location>
</feature>
<sequence length="474" mass="50069">MNWYQWLEDFVWGPWMVALLFGIGLYFTVGSGFFQLRRMGEVFRSTLGGLFSGQRESKGGISPFQAVSTALAGTMGTGNIAGVATAITAGGPGAIFWMWVSALFGMMTKYAEVALAVQYRITGPGGEHKGGPMYYMEKGLGMKPLAAVFAALCVAASFGIGNMAQSNSIAESAYAAAGVPPILTGTAVAAVVGFVVVGGVKRIGKVAEAIIPFLSILYIEACLYVLYCNWGQIPAAFSLIFHSAFHPVAAMGGGLGYGVSQAVRLGVARGVFSNEAGLGSAPIAHGAADAKSPRVQGMWGIVEVFLDTILCCTLTTLVILTAEEGKLWRCGLDGAQLTTASFGVVMGDLSGYLVAFCMLFFALASMLGWCFYGEKALEYLFPHSGRAIGIYRFGFIALAVVGACVRVEEIWNLSDLLNGLMAVPNLIALALLSPVVFGTLKEGKAPRRKKSCKGLSLFTSWPKRVKNVGDPHGK</sequence>
<keyword evidence="8 9" id="KW-0472">Membrane</keyword>
<evidence type="ECO:0000256" key="7">
    <source>
        <dbReference type="ARBA" id="ARBA00022989"/>
    </source>
</evidence>
<organism evidence="10">
    <name type="scientific">uncultured Anaerotruncus sp</name>
    <dbReference type="NCBI Taxonomy" id="905011"/>
    <lineage>
        <taxon>Bacteria</taxon>
        <taxon>Bacillati</taxon>
        <taxon>Bacillota</taxon>
        <taxon>Clostridia</taxon>
        <taxon>Eubacteriales</taxon>
        <taxon>Oscillospiraceae</taxon>
        <taxon>Anaerotruncus</taxon>
        <taxon>environmental samples</taxon>
    </lineage>
</organism>
<evidence type="ECO:0000313" key="10">
    <source>
        <dbReference type="EMBL" id="VYS72947.1"/>
    </source>
</evidence>
<feature type="transmembrane region" description="Helical" evidence="9">
    <location>
        <begin position="352"/>
        <end position="372"/>
    </location>
</feature>
<evidence type="ECO:0000256" key="6">
    <source>
        <dbReference type="ARBA" id="ARBA00022847"/>
    </source>
</evidence>
<evidence type="ECO:0000256" key="2">
    <source>
        <dbReference type="ARBA" id="ARBA00009261"/>
    </source>
</evidence>
<dbReference type="FunFam" id="1.20.1740.10:FF:000004">
    <property type="entry name" value="Sodium:alanine symporter family protein"/>
    <property type="match status" value="1"/>
</dbReference>
<evidence type="ECO:0000256" key="8">
    <source>
        <dbReference type="ARBA" id="ARBA00023136"/>
    </source>
</evidence>
<dbReference type="PANTHER" id="PTHR30330:SF3">
    <property type="entry name" value="TRANSCRIPTIONAL REGULATOR, LRP FAMILY"/>
    <property type="match status" value="1"/>
</dbReference>
<dbReference type="PRINTS" id="PR00175">
    <property type="entry name" value="NAALASMPORT"/>
</dbReference>
<feature type="transmembrane region" description="Helical" evidence="9">
    <location>
        <begin position="144"/>
        <end position="161"/>
    </location>
</feature>
<dbReference type="GO" id="GO:0005283">
    <property type="term" value="F:amino acid:sodium symporter activity"/>
    <property type="evidence" value="ECO:0007669"/>
    <property type="project" value="InterPro"/>
</dbReference>
<keyword evidence="7 9" id="KW-1133">Transmembrane helix</keyword>
<keyword evidence="6 9" id="KW-0769">Symport</keyword>
<feature type="transmembrane region" description="Helical" evidence="9">
    <location>
        <begin position="12"/>
        <end position="34"/>
    </location>
</feature>
<proteinExistence type="inferred from homology"/>
<feature type="transmembrane region" description="Helical" evidence="9">
    <location>
        <begin position="239"/>
        <end position="259"/>
    </location>
</feature>
<dbReference type="Gene3D" id="1.20.1740.10">
    <property type="entry name" value="Amino acid/polyamine transporter I"/>
    <property type="match status" value="1"/>
</dbReference>
<evidence type="ECO:0000256" key="1">
    <source>
        <dbReference type="ARBA" id="ARBA00004651"/>
    </source>
</evidence>
<dbReference type="GO" id="GO:0005886">
    <property type="term" value="C:plasma membrane"/>
    <property type="evidence" value="ECO:0007669"/>
    <property type="project" value="UniProtKB-SubCell"/>
</dbReference>
<keyword evidence="3 9" id="KW-0813">Transport</keyword>
<dbReference type="PANTHER" id="PTHR30330">
    <property type="entry name" value="AGSS FAMILY TRANSPORTER, SODIUM-ALANINE"/>
    <property type="match status" value="1"/>
</dbReference>
<dbReference type="AlphaFoldDB" id="A0A6N2QWZ9"/>
<comment type="similarity">
    <text evidence="2 9">Belongs to the alanine or glycine:cation symporter (AGCS) (TC 2.A.25) family.</text>
</comment>
<feature type="transmembrane region" description="Helical" evidence="9">
    <location>
        <begin position="209"/>
        <end position="227"/>
    </location>
</feature>
<accession>A0A6N2QWZ9</accession>
<comment type="subcellular location">
    <subcellularLocation>
        <location evidence="1 9">Cell membrane</location>
        <topology evidence="1 9">Multi-pass membrane protein</topology>
    </subcellularLocation>
</comment>
<gene>
    <name evidence="10" type="primary">alsT</name>
    <name evidence="10" type="ORF">AULFYP135_00058</name>
</gene>
<evidence type="ECO:0000256" key="9">
    <source>
        <dbReference type="RuleBase" id="RU363064"/>
    </source>
</evidence>
<evidence type="ECO:0000256" key="4">
    <source>
        <dbReference type="ARBA" id="ARBA00022475"/>
    </source>
</evidence>
<evidence type="ECO:0000256" key="5">
    <source>
        <dbReference type="ARBA" id="ARBA00022692"/>
    </source>
</evidence>